<dbReference type="Proteomes" id="UP001439008">
    <property type="component" value="Unassembled WGS sequence"/>
</dbReference>
<name>A0ABV2AIR8_9EUKA</name>
<organism evidence="2 3">
    <name type="scientific">Bonamia ostreae</name>
    <dbReference type="NCBI Taxonomy" id="126728"/>
    <lineage>
        <taxon>Eukaryota</taxon>
        <taxon>Sar</taxon>
        <taxon>Rhizaria</taxon>
        <taxon>Endomyxa</taxon>
        <taxon>Ascetosporea</taxon>
        <taxon>Haplosporida</taxon>
        <taxon>Bonamia</taxon>
    </lineage>
</organism>
<accession>A0ABV2AIR8</accession>
<proteinExistence type="predicted"/>
<feature type="transmembrane region" description="Helical" evidence="1">
    <location>
        <begin position="48"/>
        <end position="68"/>
    </location>
</feature>
<protein>
    <submittedName>
        <fullName evidence="2">Uncharacterized protein</fullName>
    </submittedName>
</protein>
<dbReference type="EMBL" id="JBDODL010000330">
    <property type="protein sequence ID" value="MES1919578.1"/>
    <property type="molecule type" value="Genomic_DNA"/>
</dbReference>
<evidence type="ECO:0000313" key="2">
    <source>
        <dbReference type="EMBL" id="MES1919578.1"/>
    </source>
</evidence>
<keyword evidence="1" id="KW-0472">Membrane</keyword>
<evidence type="ECO:0000256" key="1">
    <source>
        <dbReference type="SAM" id="Phobius"/>
    </source>
</evidence>
<evidence type="ECO:0000313" key="3">
    <source>
        <dbReference type="Proteomes" id="UP001439008"/>
    </source>
</evidence>
<reference evidence="2 3" key="1">
    <citation type="journal article" date="2024" name="BMC Biol.">
        <title>Comparative genomics of Ascetosporea gives new insight into the evolutionary basis for animal parasitism in Rhizaria.</title>
        <authorList>
            <person name="Hiltunen Thoren M."/>
            <person name="Onut-Brannstrom I."/>
            <person name="Alfjorden A."/>
            <person name="Peckova H."/>
            <person name="Swords F."/>
            <person name="Hooper C."/>
            <person name="Holzer A.S."/>
            <person name="Bass D."/>
            <person name="Burki F."/>
        </authorList>
    </citation>
    <scope>NUCLEOTIDE SEQUENCE [LARGE SCALE GENOMIC DNA]</scope>
    <source>
        <strain evidence="2">20-A016</strain>
    </source>
</reference>
<keyword evidence="1" id="KW-0812">Transmembrane</keyword>
<gene>
    <name evidence="2" type="ORF">MHBO_001385</name>
</gene>
<sequence length="123" mass="14825">MQNFINNPLLQNFLTLFRQSYKNKFLVFKMKKGERSRDLNPHKKQKHISLLSVIIIFSLMPLYNMSIFDGMRESVDKMKDSIEEKVDNIKTYSRDKFVRSKEYYISLKEDANEAYTKTKKWLK</sequence>
<keyword evidence="3" id="KW-1185">Reference proteome</keyword>
<keyword evidence="1" id="KW-1133">Transmembrane helix</keyword>
<comment type="caution">
    <text evidence="2">The sequence shown here is derived from an EMBL/GenBank/DDBJ whole genome shotgun (WGS) entry which is preliminary data.</text>
</comment>